<dbReference type="AlphaFoldDB" id="A0A8T1PX88"/>
<proteinExistence type="predicted"/>
<feature type="compositionally biased region" description="Polar residues" evidence="1">
    <location>
        <begin position="40"/>
        <end position="49"/>
    </location>
</feature>
<dbReference type="EMBL" id="CM031832">
    <property type="protein sequence ID" value="KAG6701462.1"/>
    <property type="molecule type" value="Genomic_DNA"/>
</dbReference>
<evidence type="ECO:0000256" key="2">
    <source>
        <dbReference type="SAM" id="SignalP"/>
    </source>
</evidence>
<reference evidence="4" key="2">
    <citation type="submission" date="2021-01" db="EMBL/GenBank/DDBJ databases">
        <authorList>
            <person name="Lovell J.T."/>
            <person name="Bentley N."/>
            <person name="Bhattarai G."/>
            <person name="Jenkins J.W."/>
            <person name="Sreedasyam A."/>
            <person name="Alarcon Y."/>
            <person name="Bock C."/>
            <person name="Boston L."/>
            <person name="Carlson J."/>
            <person name="Cervantes K."/>
            <person name="Clermont K."/>
            <person name="Krom N."/>
            <person name="Kubenka K."/>
            <person name="Mamidi S."/>
            <person name="Mattison C."/>
            <person name="Monteros M."/>
            <person name="Pisani C."/>
            <person name="Plott C."/>
            <person name="Rajasekar S."/>
            <person name="Rhein H.S."/>
            <person name="Rohla C."/>
            <person name="Song M."/>
            <person name="Hilaire R.S."/>
            <person name="Shu S."/>
            <person name="Wells L."/>
            <person name="Wang X."/>
            <person name="Webber J."/>
            <person name="Heerema R.J."/>
            <person name="Klein P."/>
            <person name="Conner P."/>
            <person name="Grauke L."/>
            <person name="Grimwood J."/>
            <person name="Schmutz J."/>
            <person name="Randall J.J."/>
        </authorList>
    </citation>
    <scope>NUCLEOTIDE SEQUENCE</scope>
    <source>
        <tissue evidence="4">Leaf</tissue>
    </source>
</reference>
<evidence type="ECO:0000313" key="3">
    <source>
        <dbReference type="EMBL" id="KAG6646037.1"/>
    </source>
</evidence>
<dbReference type="Proteomes" id="UP000811246">
    <property type="component" value="Chromosome 8"/>
</dbReference>
<sequence length="74" mass="8339">MFISRSQVGCLLLTFLIISALNREVLGARHPKEKAENLEKTQVSKQGSNTEDDQDFFATINREVPSSPDPLHNR</sequence>
<organism evidence="3 5">
    <name type="scientific">Carya illinoinensis</name>
    <name type="common">Pecan</name>
    <dbReference type="NCBI Taxonomy" id="32201"/>
    <lineage>
        <taxon>Eukaryota</taxon>
        <taxon>Viridiplantae</taxon>
        <taxon>Streptophyta</taxon>
        <taxon>Embryophyta</taxon>
        <taxon>Tracheophyta</taxon>
        <taxon>Spermatophyta</taxon>
        <taxon>Magnoliopsida</taxon>
        <taxon>eudicotyledons</taxon>
        <taxon>Gunneridae</taxon>
        <taxon>Pentapetalae</taxon>
        <taxon>rosids</taxon>
        <taxon>fabids</taxon>
        <taxon>Fagales</taxon>
        <taxon>Juglandaceae</taxon>
        <taxon>Carya</taxon>
    </lineage>
</organism>
<reference evidence="3" key="1">
    <citation type="submission" date="2020-12" db="EMBL/GenBank/DDBJ databases">
        <title>WGS assembly of Carya illinoinensis cv. Pawnee.</title>
        <authorList>
            <person name="Platts A."/>
            <person name="Shu S."/>
            <person name="Wright S."/>
            <person name="Barry K."/>
            <person name="Edger P."/>
            <person name="Pires J.C."/>
            <person name="Schmutz J."/>
        </authorList>
    </citation>
    <scope>NUCLEOTIDE SEQUENCE</scope>
    <source>
        <tissue evidence="3">Leaf</tissue>
    </source>
</reference>
<dbReference type="Proteomes" id="UP000811609">
    <property type="component" value="Chromosome 8"/>
</dbReference>
<dbReference type="OrthoDB" id="1747569at2759"/>
<keyword evidence="2" id="KW-0732">Signal</keyword>
<feature type="signal peptide" evidence="2">
    <location>
        <begin position="1"/>
        <end position="27"/>
    </location>
</feature>
<gene>
    <name evidence="3" type="ORF">CIPAW_08G165300</name>
    <name evidence="4" type="ORF">I3842_08G166100</name>
</gene>
<feature type="chain" id="PRO_5035853347" evidence="2">
    <location>
        <begin position="28"/>
        <end position="74"/>
    </location>
</feature>
<accession>A0A8T1PX88</accession>
<feature type="region of interest" description="Disordered" evidence="1">
    <location>
        <begin position="29"/>
        <end position="74"/>
    </location>
</feature>
<protein>
    <submittedName>
        <fullName evidence="3">Uncharacterized protein</fullName>
    </submittedName>
</protein>
<dbReference type="EMBL" id="CM031816">
    <property type="protein sequence ID" value="KAG6646037.1"/>
    <property type="molecule type" value="Genomic_DNA"/>
</dbReference>
<evidence type="ECO:0000256" key="1">
    <source>
        <dbReference type="SAM" id="MobiDB-lite"/>
    </source>
</evidence>
<name>A0A8T1PX88_CARIL</name>
<evidence type="ECO:0000313" key="5">
    <source>
        <dbReference type="Proteomes" id="UP000811609"/>
    </source>
</evidence>
<comment type="caution">
    <text evidence="3">The sequence shown here is derived from an EMBL/GenBank/DDBJ whole genome shotgun (WGS) entry which is preliminary data.</text>
</comment>
<keyword evidence="5" id="KW-1185">Reference proteome</keyword>
<evidence type="ECO:0000313" key="4">
    <source>
        <dbReference type="EMBL" id="KAG6701462.1"/>
    </source>
</evidence>